<dbReference type="InterPro" id="IPR004090">
    <property type="entry name" value="Chemotax_Me-accpt_rcpt"/>
</dbReference>
<evidence type="ECO:0000256" key="6">
    <source>
        <dbReference type="ARBA" id="ARBA00023224"/>
    </source>
</evidence>
<dbReference type="GO" id="GO:0004888">
    <property type="term" value="F:transmembrane signaling receptor activity"/>
    <property type="evidence" value="ECO:0007669"/>
    <property type="project" value="InterPro"/>
</dbReference>
<evidence type="ECO:0000256" key="9">
    <source>
        <dbReference type="SAM" id="Phobius"/>
    </source>
</evidence>
<feature type="transmembrane region" description="Helical" evidence="9">
    <location>
        <begin position="325"/>
        <end position="346"/>
    </location>
</feature>
<evidence type="ECO:0000259" key="11">
    <source>
        <dbReference type="PROSITE" id="PS50885"/>
    </source>
</evidence>
<name>A0A1T4RQA9_9BACT</name>
<dbReference type="SUPFAM" id="SSF103190">
    <property type="entry name" value="Sensory domain-like"/>
    <property type="match status" value="1"/>
</dbReference>
<dbReference type="SMART" id="SM01049">
    <property type="entry name" value="Cache_2"/>
    <property type="match status" value="1"/>
</dbReference>
<comment type="similarity">
    <text evidence="7">Belongs to the methyl-accepting chemotaxis (MCP) protein family.</text>
</comment>
<dbReference type="PROSITE" id="PS50885">
    <property type="entry name" value="HAMP"/>
    <property type="match status" value="1"/>
</dbReference>
<dbReference type="Pfam" id="PF00015">
    <property type="entry name" value="MCPsignal"/>
    <property type="match status" value="1"/>
</dbReference>
<keyword evidence="5 9" id="KW-0472">Membrane</keyword>
<dbReference type="Pfam" id="PF00672">
    <property type="entry name" value="HAMP"/>
    <property type="match status" value="1"/>
</dbReference>
<dbReference type="RefSeq" id="WP_078791243.1">
    <property type="nucleotide sequence ID" value="NZ_FUWR01000023.1"/>
</dbReference>
<dbReference type="Gene3D" id="3.30.450.20">
    <property type="entry name" value="PAS domain"/>
    <property type="match status" value="1"/>
</dbReference>
<dbReference type="InterPro" id="IPR033480">
    <property type="entry name" value="sCache_2"/>
</dbReference>
<evidence type="ECO:0000313" key="13">
    <source>
        <dbReference type="Proteomes" id="UP000190102"/>
    </source>
</evidence>
<keyword evidence="13" id="KW-1185">Reference proteome</keyword>
<comment type="subcellular location">
    <subcellularLocation>
        <location evidence="1">Cell membrane</location>
        <topology evidence="1">Multi-pass membrane protein</topology>
    </subcellularLocation>
</comment>
<protein>
    <submittedName>
        <fullName evidence="12">HAMP domain-containing protein</fullName>
    </submittedName>
</protein>
<evidence type="ECO:0000313" key="12">
    <source>
        <dbReference type="EMBL" id="SKA18215.1"/>
    </source>
</evidence>
<dbReference type="Gene3D" id="1.10.287.950">
    <property type="entry name" value="Methyl-accepting chemotaxis protein"/>
    <property type="match status" value="1"/>
</dbReference>
<evidence type="ECO:0000256" key="2">
    <source>
        <dbReference type="ARBA" id="ARBA00022475"/>
    </source>
</evidence>
<gene>
    <name evidence="12" type="ORF">SAMN02745119_03018</name>
</gene>
<keyword evidence="4 9" id="KW-1133">Transmembrane helix</keyword>
<dbReference type="GO" id="GO:0005886">
    <property type="term" value="C:plasma membrane"/>
    <property type="evidence" value="ECO:0007669"/>
    <property type="project" value="UniProtKB-SubCell"/>
</dbReference>
<dbReference type="EMBL" id="FUWR01000023">
    <property type="protein sequence ID" value="SKA18215.1"/>
    <property type="molecule type" value="Genomic_DNA"/>
</dbReference>
<dbReference type="STRING" id="115783.SAMN02745119_03018"/>
<dbReference type="CDD" id="cd12912">
    <property type="entry name" value="PDC2_MCP_like"/>
    <property type="match status" value="1"/>
</dbReference>
<evidence type="ECO:0000256" key="8">
    <source>
        <dbReference type="PROSITE-ProRule" id="PRU00284"/>
    </source>
</evidence>
<dbReference type="CDD" id="cd11386">
    <property type="entry name" value="MCP_signal"/>
    <property type="match status" value="1"/>
</dbReference>
<keyword evidence="6 8" id="KW-0807">Transducer</keyword>
<dbReference type="OrthoDB" id="9791237at2"/>
<keyword evidence="2" id="KW-1003">Cell membrane</keyword>
<evidence type="ECO:0000256" key="4">
    <source>
        <dbReference type="ARBA" id="ARBA00022989"/>
    </source>
</evidence>
<dbReference type="InterPro" id="IPR033462">
    <property type="entry name" value="Cache_3-Cache_2"/>
</dbReference>
<evidence type="ECO:0000256" key="7">
    <source>
        <dbReference type="ARBA" id="ARBA00029447"/>
    </source>
</evidence>
<keyword evidence="3 9" id="KW-0812">Transmembrane</keyword>
<organism evidence="12 13">
    <name type="scientific">Trichlorobacter thiogenes</name>
    <dbReference type="NCBI Taxonomy" id="115783"/>
    <lineage>
        <taxon>Bacteria</taxon>
        <taxon>Pseudomonadati</taxon>
        <taxon>Thermodesulfobacteriota</taxon>
        <taxon>Desulfuromonadia</taxon>
        <taxon>Geobacterales</taxon>
        <taxon>Geobacteraceae</taxon>
        <taxon>Trichlorobacter</taxon>
    </lineage>
</organism>
<dbReference type="SUPFAM" id="SSF58104">
    <property type="entry name" value="Methyl-accepting chemotaxis protein (MCP) signaling domain"/>
    <property type="match status" value="1"/>
</dbReference>
<proteinExistence type="inferred from homology"/>
<feature type="domain" description="HAMP" evidence="11">
    <location>
        <begin position="347"/>
        <end position="399"/>
    </location>
</feature>
<dbReference type="InterPro" id="IPR029151">
    <property type="entry name" value="Sensor-like_sf"/>
</dbReference>
<dbReference type="InterPro" id="IPR004089">
    <property type="entry name" value="MCPsignal_dom"/>
</dbReference>
<dbReference type="CDD" id="cd06225">
    <property type="entry name" value="HAMP"/>
    <property type="match status" value="1"/>
</dbReference>
<evidence type="ECO:0000256" key="3">
    <source>
        <dbReference type="ARBA" id="ARBA00022692"/>
    </source>
</evidence>
<dbReference type="FunFam" id="1.10.287.950:FF:000001">
    <property type="entry name" value="Methyl-accepting chemotaxis sensory transducer"/>
    <property type="match status" value="1"/>
</dbReference>
<evidence type="ECO:0000256" key="1">
    <source>
        <dbReference type="ARBA" id="ARBA00004651"/>
    </source>
</evidence>
<dbReference type="SMART" id="SM00304">
    <property type="entry name" value="HAMP"/>
    <property type="match status" value="1"/>
</dbReference>
<dbReference type="GO" id="GO:0007165">
    <property type="term" value="P:signal transduction"/>
    <property type="evidence" value="ECO:0007669"/>
    <property type="project" value="UniProtKB-KW"/>
</dbReference>
<sequence length="676" mass="72127">MSFYKRISLRAKILLPLIPTIFVIFVALGLYASSEIKAALNTETKNQLQVNIRLLSDMITTINTATINNANERSDSLIKLCGGVSGFALNTQATVKVGDLDTPTLTLNNTVQNLNEAKVEEFSNLFSGSVATIFVRKGNDFARITTSLKKEDGSRAIGTMLGETHPAHKKLMAGEVYHGIAKLFGSWYMTKYTPLKQGNEIIGALFVGTNINKDVDQLVKSVQRIKVGSTGYAYVLDAKGTMLIHPNKAVAGKNVLDMKDANGKLLFKDMLEKKEGSFLYDWKNEGETTAREKIAIFTADNPWNWLISAGAYSEELYESAVRIQWILMAAAAVCAALLAGLVVLVLKKTLAPLKDTSHAIEQVAQGDLTVRLNVQSGDEIGKIQDDVNTMVANLTEIMRQTSGTAGEVSSSATQLQATSGSMSENAEQVAQQVGSVATASEEMSATSNDIAMNCHQAVESAKRANETAERGKAVVGNTVAAMGRIADRASHSASAVESLGTRSDQIGAIVATIEDIADQTNLLALNAAIEAARAGEMGRGFAVVADEVRALAERTTRATHEISGMIKAIQTETRDAVSAMSAAVQEVEQGTNDATSSGAALDDILEEISNVTMQINQIATAAEEQNATTGEITANITRISDTVQETNRGAHETATAALQLSGLATTLQQLVGRFKV</sequence>
<dbReference type="PANTHER" id="PTHR32089:SF112">
    <property type="entry name" value="LYSOZYME-LIKE PROTEIN-RELATED"/>
    <property type="match status" value="1"/>
</dbReference>
<dbReference type="InterPro" id="IPR003660">
    <property type="entry name" value="HAMP_dom"/>
</dbReference>
<dbReference type="PROSITE" id="PS50111">
    <property type="entry name" value="CHEMOTAXIS_TRANSDUC_2"/>
    <property type="match status" value="1"/>
</dbReference>
<dbReference type="PRINTS" id="PR00260">
    <property type="entry name" value="CHEMTRNSDUCR"/>
</dbReference>
<feature type="transmembrane region" description="Helical" evidence="9">
    <location>
        <begin position="12"/>
        <end position="32"/>
    </location>
</feature>
<feature type="domain" description="Methyl-accepting transducer" evidence="10">
    <location>
        <begin position="404"/>
        <end position="640"/>
    </location>
</feature>
<dbReference type="GO" id="GO:0006935">
    <property type="term" value="P:chemotaxis"/>
    <property type="evidence" value="ECO:0007669"/>
    <property type="project" value="InterPro"/>
</dbReference>
<accession>A0A1T4RQA9</accession>
<dbReference type="Proteomes" id="UP000190102">
    <property type="component" value="Unassembled WGS sequence"/>
</dbReference>
<evidence type="ECO:0000256" key="5">
    <source>
        <dbReference type="ARBA" id="ARBA00023136"/>
    </source>
</evidence>
<reference evidence="13" key="1">
    <citation type="submission" date="2017-02" db="EMBL/GenBank/DDBJ databases">
        <authorList>
            <person name="Varghese N."/>
            <person name="Submissions S."/>
        </authorList>
    </citation>
    <scope>NUCLEOTIDE SEQUENCE [LARGE SCALE GENOMIC DNA]</scope>
    <source>
        <strain evidence="13">ATCC BAA-34</strain>
    </source>
</reference>
<dbReference type="AlphaFoldDB" id="A0A1T4RQA9"/>
<dbReference type="Pfam" id="PF17201">
    <property type="entry name" value="Cache_3-Cache_2"/>
    <property type="match status" value="1"/>
</dbReference>
<evidence type="ECO:0000259" key="10">
    <source>
        <dbReference type="PROSITE" id="PS50111"/>
    </source>
</evidence>
<dbReference type="PANTHER" id="PTHR32089">
    <property type="entry name" value="METHYL-ACCEPTING CHEMOTAXIS PROTEIN MCPB"/>
    <property type="match status" value="1"/>
</dbReference>
<dbReference type="SMART" id="SM00283">
    <property type="entry name" value="MA"/>
    <property type="match status" value="1"/>
</dbReference>